<dbReference type="eggNOG" id="COG0664">
    <property type="taxonomic scope" value="Bacteria"/>
</dbReference>
<evidence type="ECO:0000313" key="7">
    <source>
        <dbReference type="Proteomes" id="UP000019063"/>
    </source>
</evidence>
<sequence>MTVENDTATCRDRFVDLRQRADLTEDTRRALSAMAHVRRYHSGQTVLFDGDDSDLVGNVISGVLRMQKTLADGRQHIVGLLVEGDMFGRVFNGALHFSVEAATDAEICAYPRAPFETLLTRSPDLERVVMLNILNELDRARDWLIILSSQKITTRIAGFLVVMCSQFARVDHLVRNSEAGPVVHVPIGRGDLAHLLGTRPESVSRAFHALARDGVIALLKPDLIRILDMEALVAEAGDEDLGGTPNLKETLQLRPPRT</sequence>
<proteinExistence type="predicted"/>
<dbReference type="RefSeq" id="WP_043844161.1">
    <property type="nucleotide sequence ID" value="NZ_AQQW01000005.1"/>
</dbReference>
<dbReference type="STRING" id="1379903.ATO8_09653"/>
<keyword evidence="7" id="KW-1185">Reference proteome</keyword>
<dbReference type="InterPro" id="IPR050397">
    <property type="entry name" value="Env_Response_Regulators"/>
</dbReference>
<dbReference type="AlphaFoldDB" id="W4HK53"/>
<dbReference type="PANTHER" id="PTHR24567">
    <property type="entry name" value="CRP FAMILY TRANSCRIPTIONAL REGULATORY PROTEIN"/>
    <property type="match status" value="1"/>
</dbReference>
<dbReference type="InterPro" id="IPR012318">
    <property type="entry name" value="HTH_CRP"/>
</dbReference>
<keyword evidence="2" id="KW-0238">DNA-binding</keyword>
<evidence type="ECO:0000259" key="5">
    <source>
        <dbReference type="PROSITE" id="PS51063"/>
    </source>
</evidence>
<feature type="domain" description="HTH crp-type" evidence="5">
    <location>
        <begin position="150"/>
        <end position="230"/>
    </location>
</feature>
<comment type="caution">
    <text evidence="6">The sequence shown here is derived from an EMBL/GenBank/DDBJ whole genome shotgun (WGS) entry which is preliminary data.</text>
</comment>
<dbReference type="SUPFAM" id="SSF51206">
    <property type="entry name" value="cAMP-binding domain-like"/>
    <property type="match status" value="1"/>
</dbReference>
<dbReference type="GO" id="GO:0003677">
    <property type="term" value="F:DNA binding"/>
    <property type="evidence" value="ECO:0007669"/>
    <property type="project" value="UniProtKB-KW"/>
</dbReference>
<evidence type="ECO:0000256" key="3">
    <source>
        <dbReference type="ARBA" id="ARBA00023163"/>
    </source>
</evidence>
<name>W4HK53_9RHOB</name>
<evidence type="ECO:0000313" key="6">
    <source>
        <dbReference type="EMBL" id="ETW12798.1"/>
    </source>
</evidence>
<protein>
    <submittedName>
        <fullName evidence="6">Fnr-type transcriptional regulator CrpK</fullName>
    </submittedName>
</protein>
<evidence type="ECO:0000256" key="2">
    <source>
        <dbReference type="ARBA" id="ARBA00023125"/>
    </source>
</evidence>
<dbReference type="SUPFAM" id="SSF46785">
    <property type="entry name" value="Winged helix' DNA-binding domain"/>
    <property type="match status" value="1"/>
</dbReference>
<feature type="domain" description="Cyclic nucleotide-binding" evidence="4">
    <location>
        <begin position="19"/>
        <end position="136"/>
    </location>
</feature>
<dbReference type="InterPro" id="IPR036388">
    <property type="entry name" value="WH-like_DNA-bd_sf"/>
</dbReference>
<dbReference type="PATRIC" id="fig|1317118.6.peg.1993"/>
<dbReference type="GO" id="GO:0005829">
    <property type="term" value="C:cytosol"/>
    <property type="evidence" value="ECO:0007669"/>
    <property type="project" value="TreeGrafter"/>
</dbReference>
<dbReference type="InterPro" id="IPR018490">
    <property type="entry name" value="cNMP-bd_dom_sf"/>
</dbReference>
<dbReference type="Pfam" id="PF13545">
    <property type="entry name" value="HTH_Crp_2"/>
    <property type="match status" value="1"/>
</dbReference>
<dbReference type="InterPro" id="IPR014710">
    <property type="entry name" value="RmlC-like_jellyroll"/>
</dbReference>
<dbReference type="Gene3D" id="2.60.120.10">
    <property type="entry name" value="Jelly Rolls"/>
    <property type="match status" value="1"/>
</dbReference>
<dbReference type="InterPro" id="IPR000595">
    <property type="entry name" value="cNMP-bd_dom"/>
</dbReference>
<dbReference type="PROSITE" id="PS50042">
    <property type="entry name" value="CNMP_BINDING_3"/>
    <property type="match status" value="1"/>
</dbReference>
<dbReference type="EMBL" id="AQQW01000005">
    <property type="protein sequence ID" value="ETW12798.1"/>
    <property type="molecule type" value="Genomic_DNA"/>
</dbReference>
<evidence type="ECO:0000256" key="1">
    <source>
        <dbReference type="ARBA" id="ARBA00023015"/>
    </source>
</evidence>
<dbReference type="Gene3D" id="1.10.10.10">
    <property type="entry name" value="Winged helix-like DNA-binding domain superfamily/Winged helix DNA-binding domain"/>
    <property type="match status" value="1"/>
</dbReference>
<dbReference type="PROSITE" id="PS51063">
    <property type="entry name" value="HTH_CRP_2"/>
    <property type="match status" value="1"/>
</dbReference>
<dbReference type="Pfam" id="PF00027">
    <property type="entry name" value="cNMP_binding"/>
    <property type="match status" value="1"/>
</dbReference>
<evidence type="ECO:0000259" key="4">
    <source>
        <dbReference type="PROSITE" id="PS50042"/>
    </source>
</evidence>
<dbReference type="CDD" id="cd00038">
    <property type="entry name" value="CAP_ED"/>
    <property type="match status" value="1"/>
</dbReference>
<dbReference type="PANTHER" id="PTHR24567:SF74">
    <property type="entry name" value="HTH-TYPE TRANSCRIPTIONAL REGULATOR ARCR"/>
    <property type="match status" value="1"/>
</dbReference>
<dbReference type="GO" id="GO:0003700">
    <property type="term" value="F:DNA-binding transcription factor activity"/>
    <property type="evidence" value="ECO:0007669"/>
    <property type="project" value="TreeGrafter"/>
</dbReference>
<dbReference type="SMART" id="SM00419">
    <property type="entry name" value="HTH_CRP"/>
    <property type="match status" value="1"/>
</dbReference>
<reference evidence="6 7" key="1">
    <citation type="journal article" date="2014" name="Antonie Van Leeuwenhoek">
        <title>Roseivivax atlanticus sp. nov., isolated from surface seawater of the Atlantic Ocean.</title>
        <authorList>
            <person name="Li G."/>
            <person name="Lai Q."/>
            <person name="Liu X."/>
            <person name="Sun F."/>
            <person name="Shao Z."/>
        </authorList>
    </citation>
    <scope>NUCLEOTIDE SEQUENCE [LARGE SCALE GENOMIC DNA]</scope>
    <source>
        <strain evidence="6 7">22II-s10s</strain>
    </source>
</reference>
<keyword evidence="1" id="KW-0805">Transcription regulation</keyword>
<dbReference type="Proteomes" id="UP000019063">
    <property type="component" value="Unassembled WGS sequence"/>
</dbReference>
<dbReference type="InterPro" id="IPR036390">
    <property type="entry name" value="WH_DNA-bd_sf"/>
</dbReference>
<gene>
    <name evidence="6" type="ORF">ATO8_09653</name>
</gene>
<accession>W4HK53</accession>
<keyword evidence="3" id="KW-0804">Transcription</keyword>
<dbReference type="SMART" id="SM00100">
    <property type="entry name" value="cNMP"/>
    <property type="match status" value="1"/>
</dbReference>
<organism evidence="6 7">
    <name type="scientific">Roseivivax marinus</name>
    <dbReference type="NCBI Taxonomy" id="1379903"/>
    <lineage>
        <taxon>Bacteria</taxon>
        <taxon>Pseudomonadati</taxon>
        <taxon>Pseudomonadota</taxon>
        <taxon>Alphaproteobacteria</taxon>
        <taxon>Rhodobacterales</taxon>
        <taxon>Roseobacteraceae</taxon>
        <taxon>Roseivivax</taxon>
    </lineage>
</organism>